<dbReference type="OrthoDB" id="2150604at2759"/>
<keyword evidence="4" id="KW-1185">Reference proteome</keyword>
<keyword evidence="1" id="KW-0812">Transmembrane</keyword>
<gene>
    <name evidence="3" type="ORF">M421DRAFT_79265</name>
</gene>
<evidence type="ECO:0000256" key="1">
    <source>
        <dbReference type="SAM" id="Phobius"/>
    </source>
</evidence>
<dbReference type="RefSeq" id="XP_033442442.1">
    <property type="nucleotide sequence ID" value="XM_033597464.1"/>
</dbReference>
<keyword evidence="2" id="KW-0732">Signal</keyword>
<feature type="transmembrane region" description="Helical" evidence="1">
    <location>
        <begin position="59"/>
        <end position="77"/>
    </location>
</feature>
<proteinExistence type="predicted"/>
<evidence type="ECO:0000256" key="2">
    <source>
        <dbReference type="SAM" id="SignalP"/>
    </source>
</evidence>
<feature type="transmembrane region" description="Helical" evidence="1">
    <location>
        <begin position="222"/>
        <end position="244"/>
    </location>
</feature>
<dbReference type="GeneID" id="54355131"/>
<keyword evidence="1" id="KW-0472">Membrane</keyword>
<accession>A0A6A5R4W3</accession>
<evidence type="ECO:0000313" key="3">
    <source>
        <dbReference type="EMBL" id="KAF1922188.1"/>
    </source>
</evidence>
<feature type="signal peptide" evidence="2">
    <location>
        <begin position="1"/>
        <end position="17"/>
    </location>
</feature>
<dbReference type="EMBL" id="ML979056">
    <property type="protein sequence ID" value="KAF1922188.1"/>
    <property type="molecule type" value="Genomic_DNA"/>
</dbReference>
<name>A0A6A5R4W3_9PLEO</name>
<organism evidence="3 4">
    <name type="scientific">Didymella exigua CBS 183.55</name>
    <dbReference type="NCBI Taxonomy" id="1150837"/>
    <lineage>
        <taxon>Eukaryota</taxon>
        <taxon>Fungi</taxon>
        <taxon>Dikarya</taxon>
        <taxon>Ascomycota</taxon>
        <taxon>Pezizomycotina</taxon>
        <taxon>Dothideomycetes</taxon>
        <taxon>Pleosporomycetidae</taxon>
        <taxon>Pleosporales</taxon>
        <taxon>Pleosporineae</taxon>
        <taxon>Didymellaceae</taxon>
        <taxon>Didymella</taxon>
    </lineage>
</organism>
<protein>
    <submittedName>
        <fullName evidence="3">Uncharacterized protein</fullName>
    </submittedName>
</protein>
<keyword evidence="1" id="KW-1133">Transmembrane helix</keyword>
<sequence length="257" mass="29382">MLVSLILNLLTLSYSGALKYHTTDPIKFVENNYYYERQKEDVMQALAHFRHLKQEELRFVSTAASLSGLAVLGIFSWPETESTIWVARMLWHWSFMLSIFALISSAHQRLLRHLPSDKFQDFDDDKIKLALNLFLSPPVYPKLPNRNGPGQYTRQASLRMIWMWQCPVMLMSYSWVLFLVGYGLHMLKPVFHPSQAEVSKAVRHQEVLLDSIVNSSSCKQQVAIVTLSGCLVVVANFIFCASLCQIRLETPSKPAAD</sequence>
<dbReference type="AlphaFoldDB" id="A0A6A5R4W3"/>
<evidence type="ECO:0000313" key="4">
    <source>
        <dbReference type="Proteomes" id="UP000800082"/>
    </source>
</evidence>
<reference evidence="3" key="1">
    <citation type="journal article" date="2020" name="Stud. Mycol.">
        <title>101 Dothideomycetes genomes: a test case for predicting lifestyles and emergence of pathogens.</title>
        <authorList>
            <person name="Haridas S."/>
            <person name="Albert R."/>
            <person name="Binder M."/>
            <person name="Bloem J."/>
            <person name="Labutti K."/>
            <person name="Salamov A."/>
            <person name="Andreopoulos B."/>
            <person name="Baker S."/>
            <person name="Barry K."/>
            <person name="Bills G."/>
            <person name="Bluhm B."/>
            <person name="Cannon C."/>
            <person name="Castanera R."/>
            <person name="Culley D."/>
            <person name="Daum C."/>
            <person name="Ezra D."/>
            <person name="Gonzalez J."/>
            <person name="Henrissat B."/>
            <person name="Kuo A."/>
            <person name="Liang C."/>
            <person name="Lipzen A."/>
            <person name="Lutzoni F."/>
            <person name="Magnuson J."/>
            <person name="Mondo S."/>
            <person name="Nolan M."/>
            <person name="Ohm R."/>
            <person name="Pangilinan J."/>
            <person name="Park H.-J."/>
            <person name="Ramirez L."/>
            <person name="Alfaro M."/>
            <person name="Sun H."/>
            <person name="Tritt A."/>
            <person name="Yoshinaga Y."/>
            <person name="Zwiers L.-H."/>
            <person name="Turgeon B."/>
            <person name="Goodwin S."/>
            <person name="Spatafora J."/>
            <person name="Crous P."/>
            <person name="Grigoriev I."/>
        </authorList>
    </citation>
    <scope>NUCLEOTIDE SEQUENCE</scope>
    <source>
        <strain evidence="3">CBS 183.55</strain>
    </source>
</reference>
<dbReference type="Proteomes" id="UP000800082">
    <property type="component" value="Unassembled WGS sequence"/>
</dbReference>
<feature type="transmembrane region" description="Helical" evidence="1">
    <location>
        <begin position="83"/>
        <end position="103"/>
    </location>
</feature>
<feature type="chain" id="PRO_5025614221" evidence="2">
    <location>
        <begin position="18"/>
        <end position="257"/>
    </location>
</feature>
<feature type="transmembrane region" description="Helical" evidence="1">
    <location>
        <begin position="161"/>
        <end position="184"/>
    </location>
</feature>